<evidence type="ECO:0000256" key="1">
    <source>
        <dbReference type="SAM" id="MobiDB-lite"/>
    </source>
</evidence>
<reference evidence="4" key="1">
    <citation type="journal article" date="2019" name="Int. J. Syst. Evol. Microbiol.">
        <title>The Global Catalogue of Microorganisms (GCM) 10K type strain sequencing project: providing services to taxonomists for standard genome sequencing and annotation.</title>
        <authorList>
            <consortium name="The Broad Institute Genomics Platform"/>
            <consortium name="The Broad Institute Genome Sequencing Center for Infectious Disease"/>
            <person name="Wu L."/>
            <person name="Ma J."/>
        </authorList>
    </citation>
    <scope>NUCLEOTIDE SEQUENCE [LARGE SCALE GENOMIC DNA]</scope>
    <source>
        <strain evidence="4">JCM 16950</strain>
    </source>
</reference>
<dbReference type="EMBL" id="BAABAF010000007">
    <property type="protein sequence ID" value="GAA3767602.1"/>
    <property type="molecule type" value="Genomic_DNA"/>
</dbReference>
<gene>
    <name evidence="3" type="ORF">GCM10022240_19980</name>
</gene>
<dbReference type="Proteomes" id="UP001500540">
    <property type="component" value="Unassembled WGS sequence"/>
</dbReference>
<name>A0ABP7GK40_9MICO</name>
<feature type="region of interest" description="Disordered" evidence="1">
    <location>
        <begin position="223"/>
        <end position="291"/>
    </location>
</feature>
<evidence type="ECO:0000313" key="4">
    <source>
        <dbReference type="Proteomes" id="UP001500540"/>
    </source>
</evidence>
<proteinExistence type="predicted"/>
<sequence>MAQATHVGLSPAISELDELVDHLTRSRARAGSAFAAEMFFFERVPALVARREQERAARDGSGALTHSSQLGMREVFAEIGAGLRLSEWQVARKASLAWSLTHQFYETLCQASCGEISPEQATLIADTGAVIGDDAVRRQYEAVGLDMAAEMTPGRLGPALAGLVTRLDPDGTAQRVRAAVARRKVTVRELEPGLARVIADVPTAQGVGIVNRLRDMATELHGQNTAEQAEAEAAAEGTAGAGAVSDAGANGAADPDATADTGQEAADPDGAAAAGNTDTDSDSGAGGPVCDERTHTQIMADIFCDLLLTSVPDGHGATGQARDALGAIRATVQVTLRASTLAGQTSGGSAVLGFGPVGDDTASGVPISVDRYRPSKRQRLFLQVRDVQCRFPGCRRPAQKCDIDHTRGHADGGPTGLCNLAHLCTRHHTLKHDTDWTVQQLPGGILIWTAPTGRTHTTRPPGTVRFGPPEPIPF</sequence>
<dbReference type="InterPro" id="IPR003870">
    <property type="entry name" value="DUF222"/>
</dbReference>
<protein>
    <recommendedName>
        <fullName evidence="2">DUF222 domain-containing protein</fullName>
    </recommendedName>
</protein>
<evidence type="ECO:0000259" key="2">
    <source>
        <dbReference type="Pfam" id="PF02720"/>
    </source>
</evidence>
<dbReference type="Pfam" id="PF02720">
    <property type="entry name" value="DUF222"/>
    <property type="match status" value="1"/>
</dbReference>
<keyword evidence="4" id="KW-1185">Reference proteome</keyword>
<feature type="compositionally biased region" description="Low complexity" evidence="1">
    <location>
        <begin position="223"/>
        <end position="262"/>
    </location>
</feature>
<accession>A0ABP7GK40</accession>
<evidence type="ECO:0000313" key="3">
    <source>
        <dbReference type="EMBL" id="GAA3767602.1"/>
    </source>
</evidence>
<feature type="region of interest" description="Disordered" evidence="1">
    <location>
        <begin position="450"/>
        <end position="474"/>
    </location>
</feature>
<comment type="caution">
    <text evidence="3">The sequence shown here is derived from an EMBL/GenBank/DDBJ whole genome shotgun (WGS) entry which is preliminary data.</text>
</comment>
<feature type="compositionally biased region" description="Low complexity" evidence="1">
    <location>
        <begin position="268"/>
        <end position="278"/>
    </location>
</feature>
<feature type="domain" description="DUF222" evidence="2">
    <location>
        <begin position="66"/>
        <end position="352"/>
    </location>
</feature>
<dbReference type="Gene3D" id="1.10.30.50">
    <property type="match status" value="1"/>
</dbReference>
<feature type="compositionally biased region" description="Low complexity" evidence="1">
    <location>
        <begin position="450"/>
        <end position="463"/>
    </location>
</feature>
<organism evidence="3 4">
    <name type="scientific">Microbacterium kribbense</name>
    <dbReference type="NCBI Taxonomy" id="433645"/>
    <lineage>
        <taxon>Bacteria</taxon>
        <taxon>Bacillati</taxon>
        <taxon>Actinomycetota</taxon>
        <taxon>Actinomycetes</taxon>
        <taxon>Micrococcales</taxon>
        <taxon>Microbacteriaceae</taxon>
        <taxon>Microbacterium</taxon>
    </lineage>
</organism>
<dbReference type="CDD" id="cd00085">
    <property type="entry name" value="HNHc"/>
    <property type="match status" value="1"/>
</dbReference>
<dbReference type="InterPro" id="IPR003615">
    <property type="entry name" value="HNH_nuc"/>
</dbReference>
<dbReference type="RefSeq" id="WP_344783130.1">
    <property type="nucleotide sequence ID" value="NZ_BAABAF010000007.1"/>
</dbReference>